<evidence type="ECO:0000313" key="2">
    <source>
        <dbReference type="Proteomes" id="UP000199455"/>
    </source>
</evidence>
<reference evidence="2" key="1">
    <citation type="submission" date="2016-10" db="EMBL/GenBank/DDBJ databases">
        <authorList>
            <person name="Varghese N."/>
            <person name="Submissions S."/>
        </authorList>
    </citation>
    <scope>NUCLEOTIDE SEQUENCE [LARGE SCALE GENOMIC DNA]</scope>
    <source>
        <strain evidence="2">DSM 18609</strain>
    </source>
</reference>
<protein>
    <submittedName>
        <fullName evidence="1">Uncharacterized protein</fullName>
    </submittedName>
</protein>
<dbReference type="AlphaFoldDB" id="A0A1G6WMS3"/>
<dbReference type="Proteomes" id="UP000199455">
    <property type="component" value="Unassembled WGS sequence"/>
</dbReference>
<name>A0A1G6WMS3_9SPHI</name>
<dbReference type="RefSeq" id="WP_090770198.1">
    <property type="nucleotide sequence ID" value="NZ_FMZH01000007.1"/>
</dbReference>
<accession>A0A1G6WMS3</accession>
<organism evidence="1 2">
    <name type="scientific">Pedobacter soli</name>
    <dbReference type="NCBI Taxonomy" id="390242"/>
    <lineage>
        <taxon>Bacteria</taxon>
        <taxon>Pseudomonadati</taxon>
        <taxon>Bacteroidota</taxon>
        <taxon>Sphingobacteriia</taxon>
        <taxon>Sphingobacteriales</taxon>
        <taxon>Sphingobacteriaceae</taxon>
        <taxon>Pedobacter</taxon>
    </lineage>
</organism>
<proteinExistence type="predicted"/>
<gene>
    <name evidence="1" type="ORF">SAMN04488024_10749</name>
</gene>
<dbReference type="EMBL" id="FMZH01000007">
    <property type="protein sequence ID" value="SDD66335.1"/>
    <property type="molecule type" value="Genomic_DNA"/>
</dbReference>
<keyword evidence="2" id="KW-1185">Reference proteome</keyword>
<evidence type="ECO:0000313" key="1">
    <source>
        <dbReference type="EMBL" id="SDD66335.1"/>
    </source>
</evidence>
<sequence length="123" mass="14600">MKPLTDLSGSEKARLLHELFPKEIPLLLADIKMFCESFKQNKEVFRSQWGDGFMSFDYWQNHSEETAGILRKHTFNMTRSSKVFSDQLYFTYTSLFVTDRIIKYAEHQSKDEKFKLIVQVLFT</sequence>
<dbReference type="STRING" id="390242.SAMN04488024_10749"/>